<dbReference type="SUPFAM" id="SSF51316">
    <property type="entry name" value="Mss4-like"/>
    <property type="match status" value="1"/>
</dbReference>
<dbReference type="Gene3D" id="2.170.150.20">
    <property type="entry name" value="Peptide methionine sulfoxide reductase"/>
    <property type="match status" value="1"/>
</dbReference>
<dbReference type="NCBIfam" id="TIGR00357">
    <property type="entry name" value="peptide-methionine (R)-S-oxide reductase MsrB"/>
    <property type="match status" value="1"/>
</dbReference>
<dbReference type="EC" id="1.8.4.12" evidence="1"/>
<dbReference type="InterPro" id="IPR002579">
    <property type="entry name" value="Met_Sox_Rdtase_MsrB_dom"/>
</dbReference>
<dbReference type="InterPro" id="IPR028427">
    <property type="entry name" value="Met_Sox_Rdtase_MsrB"/>
</dbReference>
<keyword evidence="6" id="KW-1185">Reference proteome</keyword>
<dbReference type="InterPro" id="IPR011057">
    <property type="entry name" value="Mss4-like_sf"/>
</dbReference>
<dbReference type="PANTHER" id="PTHR10173">
    <property type="entry name" value="METHIONINE SULFOXIDE REDUCTASE"/>
    <property type="match status" value="1"/>
</dbReference>
<feature type="domain" description="MsrB" evidence="4">
    <location>
        <begin position="36"/>
        <end position="158"/>
    </location>
</feature>
<dbReference type="GO" id="GO:0033743">
    <property type="term" value="F:peptide-methionine (R)-S-oxide reductase activity"/>
    <property type="evidence" value="ECO:0007669"/>
    <property type="project" value="UniProtKB-EC"/>
</dbReference>
<evidence type="ECO:0000313" key="6">
    <source>
        <dbReference type="Proteomes" id="UP000441333"/>
    </source>
</evidence>
<accession>A0A6N6MPI4</accession>
<comment type="catalytic activity">
    <reaction evidence="3">
        <text>L-methionyl-[protein] + [thioredoxin]-disulfide + H2O = L-methionyl-(R)-S-oxide-[protein] + [thioredoxin]-dithiol</text>
        <dbReference type="Rhea" id="RHEA:24164"/>
        <dbReference type="Rhea" id="RHEA-COMP:10698"/>
        <dbReference type="Rhea" id="RHEA-COMP:10700"/>
        <dbReference type="Rhea" id="RHEA-COMP:12313"/>
        <dbReference type="Rhea" id="RHEA-COMP:12314"/>
        <dbReference type="ChEBI" id="CHEBI:15377"/>
        <dbReference type="ChEBI" id="CHEBI:16044"/>
        <dbReference type="ChEBI" id="CHEBI:29950"/>
        <dbReference type="ChEBI" id="CHEBI:45764"/>
        <dbReference type="ChEBI" id="CHEBI:50058"/>
        <dbReference type="EC" id="1.8.4.12"/>
    </reaction>
</comment>
<evidence type="ECO:0000256" key="3">
    <source>
        <dbReference type="ARBA" id="ARBA00048488"/>
    </source>
</evidence>
<proteinExistence type="predicted"/>
<dbReference type="Pfam" id="PF01641">
    <property type="entry name" value="SelR"/>
    <property type="match status" value="1"/>
</dbReference>
<organism evidence="5 6">
    <name type="scientific">Pseudotamlana haliotis</name>
    <dbReference type="NCBI Taxonomy" id="2614804"/>
    <lineage>
        <taxon>Bacteria</taxon>
        <taxon>Pseudomonadati</taxon>
        <taxon>Bacteroidota</taxon>
        <taxon>Flavobacteriia</taxon>
        <taxon>Flavobacteriales</taxon>
        <taxon>Flavobacteriaceae</taxon>
        <taxon>Pseudotamlana</taxon>
    </lineage>
</organism>
<dbReference type="EMBL" id="WAAT01000001">
    <property type="protein sequence ID" value="KAB1071944.1"/>
    <property type="molecule type" value="Genomic_DNA"/>
</dbReference>
<dbReference type="GO" id="GO:0030091">
    <property type="term" value="P:protein repair"/>
    <property type="evidence" value="ECO:0007669"/>
    <property type="project" value="InterPro"/>
</dbReference>
<comment type="caution">
    <text evidence="5">The sequence shown here is derived from an EMBL/GenBank/DDBJ whole genome shotgun (WGS) entry which is preliminary data.</text>
</comment>
<evidence type="ECO:0000256" key="1">
    <source>
        <dbReference type="ARBA" id="ARBA00012499"/>
    </source>
</evidence>
<evidence type="ECO:0000313" key="5">
    <source>
        <dbReference type="EMBL" id="KAB1071944.1"/>
    </source>
</evidence>
<keyword evidence="2 5" id="KW-0560">Oxidoreductase</keyword>
<evidence type="ECO:0000259" key="4">
    <source>
        <dbReference type="PROSITE" id="PS51790"/>
    </source>
</evidence>
<sequence>MNKLFVIITLLLFNCNSSAQKQKKDSSKDFEITKTEAQWRAQLTNLEYHVLREAGTERPFSSPFNNNKKEGIYACKACNTPLFKSEHKYNSGSGWPSFDREIEGNVAFSTDKDLGYTRTEEHCATCGGHLGHVFNDGPKDTTGKRHCINGIALTFIPKA</sequence>
<dbReference type="RefSeq" id="WP_150935750.1">
    <property type="nucleotide sequence ID" value="NZ_WAAT01000001.1"/>
</dbReference>
<dbReference type="AlphaFoldDB" id="A0A6N6MPI4"/>
<evidence type="ECO:0000256" key="2">
    <source>
        <dbReference type="ARBA" id="ARBA00023002"/>
    </source>
</evidence>
<protein>
    <recommendedName>
        <fullName evidence="1">peptide-methionine (R)-S-oxide reductase</fullName>
        <ecNumber evidence="1">1.8.4.12</ecNumber>
    </recommendedName>
</protein>
<dbReference type="GO" id="GO:0006979">
    <property type="term" value="P:response to oxidative stress"/>
    <property type="evidence" value="ECO:0007669"/>
    <property type="project" value="InterPro"/>
</dbReference>
<gene>
    <name evidence="5" type="primary">msrB</name>
    <name evidence="5" type="ORF">F6U93_00435</name>
</gene>
<dbReference type="Proteomes" id="UP000441333">
    <property type="component" value="Unassembled WGS sequence"/>
</dbReference>
<name>A0A6N6MPI4_9FLAO</name>
<dbReference type="PANTHER" id="PTHR10173:SF57">
    <property type="entry name" value="PEPTIDE-METHIONINE (R)-S-OXIDE REDUCTASE"/>
    <property type="match status" value="1"/>
</dbReference>
<reference evidence="5 6" key="1">
    <citation type="submission" date="2019-09" db="EMBL/GenBank/DDBJ databases">
        <authorList>
            <person name="Cao W.R."/>
        </authorList>
    </citation>
    <scope>NUCLEOTIDE SEQUENCE [LARGE SCALE GENOMIC DNA]</scope>
    <source>
        <strain evidence="5 6">B1N29</strain>
    </source>
</reference>
<dbReference type="GO" id="GO:0005737">
    <property type="term" value="C:cytoplasm"/>
    <property type="evidence" value="ECO:0007669"/>
    <property type="project" value="TreeGrafter"/>
</dbReference>
<dbReference type="PROSITE" id="PS51790">
    <property type="entry name" value="MSRB"/>
    <property type="match status" value="1"/>
</dbReference>